<keyword evidence="3" id="KW-1185">Reference proteome</keyword>
<dbReference type="RefSeq" id="WP_167684763.1">
    <property type="nucleotide sequence ID" value="NZ_QHLQ01000014.1"/>
</dbReference>
<accession>A0ABX0WAA1</accession>
<dbReference type="Proteomes" id="UP001429564">
    <property type="component" value="Unassembled WGS sequence"/>
</dbReference>
<keyword evidence="1" id="KW-1133">Transmembrane helix</keyword>
<evidence type="ECO:0000256" key="1">
    <source>
        <dbReference type="SAM" id="Phobius"/>
    </source>
</evidence>
<keyword evidence="1" id="KW-0812">Transmembrane</keyword>
<reference evidence="2 3" key="1">
    <citation type="submission" date="2018-05" db="EMBL/GenBank/DDBJ databases">
        <authorList>
            <person name="Zhang Y.-J."/>
        </authorList>
    </citation>
    <scope>NUCLEOTIDE SEQUENCE [LARGE SCALE GENOMIC DNA]</scope>
    <source>
        <strain evidence="2 3">CY04</strain>
    </source>
</reference>
<feature type="transmembrane region" description="Helical" evidence="1">
    <location>
        <begin position="79"/>
        <end position="96"/>
    </location>
</feature>
<proteinExistence type="predicted"/>
<keyword evidence="1" id="KW-0472">Membrane</keyword>
<evidence type="ECO:0000313" key="3">
    <source>
        <dbReference type="Proteomes" id="UP001429564"/>
    </source>
</evidence>
<evidence type="ECO:0000313" key="2">
    <source>
        <dbReference type="EMBL" id="NIZ62133.1"/>
    </source>
</evidence>
<sequence length="177" mass="19121">MSHWAPARQVLVAYWLCFAAALGVYAAMVTWTLPGIAAEAGGLTPFDMRPFGYSHDEALAFLSALTDEGRRLYTGPQKMLDAVYPAFLAIVLAGAVKHLFPRGVLYSLMMACIVAGMAADYLENMRVAIMLAGETSPDAIAAAARATVLKSSLTGIAMIVILGRLIRTVWHKWTKND</sequence>
<feature type="transmembrane region" description="Helical" evidence="1">
    <location>
        <begin position="103"/>
        <end position="122"/>
    </location>
</feature>
<name>A0ABX0WAA1_9RHOB</name>
<gene>
    <name evidence="2" type="ORF">DL239_14215</name>
</gene>
<feature type="transmembrane region" description="Helical" evidence="1">
    <location>
        <begin position="12"/>
        <end position="33"/>
    </location>
</feature>
<feature type="transmembrane region" description="Helical" evidence="1">
    <location>
        <begin position="142"/>
        <end position="166"/>
    </location>
</feature>
<evidence type="ECO:0008006" key="4">
    <source>
        <dbReference type="Google" id="ProtNLM"/>
    </source>
</evidence>
<protein>
    <recommendedName>
        <fullName evidence="4">VanZ like family protein</fullName>
    </recommendedName>
</protein>
<dbReference type="EMBL" id="QHLQ01000014">
    <property type="protein sequence ID" value="NIZ62133.1"/>
    <property type="molecule type" value="Genomic_DNA"/>
</dbReference>
<organism evidence="2 3">
    <name type="scientific">Parasedimentitalea denitrificans</name>
    <dbReference type="NCBI Taxonomy" id="2211118"/>
    <lineage>
        <taxon>Bacteria</taxon>
        <taxon>Pseudomonadati</taxon>
        <taxon>Pseudomonadota</taxon>
        <taxon>Alphaproteobacteria</taxon>
        <taxon>Rhodobacterales</taxon>
        <taxon>Paracoccaceae</taxon>
        <taxon>Parasedimentitalea</taxon>
    </lineage>
</organism>
<comment type="caution">
    <text evidence="2">The sequence shown here is derived from an EMBL/GenBank/DDBJ whole genome shotgun (WGS) entry which is preliminary data.</text>
</comment>